<keyword evidence="3" id="KW-1185">Reference proteome</keyword>
<reference evidence="2 3" key="1">
    <citation type="submission" date="2018-06" db="EMBL/GenBank/DDBJ databases">
        <authorList>
            <consortium name="Pathogen Informatics"/>
            <person name="Doyle S."/>
        </authorList>
    </citation>
    <scope>NUCLEOTIDE SEQUENCE [LARGE SCALE GENOMIC DNA]</scope>
    <source>
        <strain evidence="2 3">NCTC12020</strain>
    </source>
</reference>
<accession>A0A380NG43</accession>
<feature type="transmembrane region" description="Helical" evidence="1">
    <location>
        <begin position="176"/>
        <end position="193"/>
    </location>
</feature>
<feature type="transmembrane region" description="Helical" evidence="1">
    <location>
        <begin position="138"/>
        <end position="156"/>
    </location>
</feature>
<proteinExistence type="predicted"/>
<keyword evidence="1" id="KW-0472">Membrane</keyword>
<organism evidence="2 3">
    <name type="scientific">Veillonella criceti</name>
    <dbReference type="NCBI Taxonomy" id="103891"/>
    <lineage>
        <taxon>Bacteria</taxon>
        <taxon>Bacillati</taxon>
        <taxon>Bacillota</taxon>
        <taxon>Negativicutes</taxon>
        <taxon>Veillonellales</taxon>
        <taxon>Veillonellaceae</taxon>
        <taxon>Veillonella</taxon>
    </lineage>
</organism>
<keyword evidence="1" id="KW-1133">Transmembrane helix</keyword>
<evidence type="ECO:0000313" key="2">
    <source>
        <dbReference type="EMBL" id="SUP40205.1"/>
    </source>
</evidence>
<evidence type="ECO:0000313" key="3">
    <source>
        <dbReference type="Proteomes" id="UP000255367"/>
    </source>
</evidence>
<feature type="transmembrane region" description="Helical" evidence="1">
    <location>
        <begin position="246"/>
        <end position="268"/>
    </location>
</feature>
<dbReference type="Proteomes" id="UP000255367">
    <property type="component" value="Unassembled WGS sequence"/>
</dbReference>
<dbReference type="OrthoDB" id="1628135at2"/>
<dbReference type="AlphaFoldDB" id="A0A380NG43"/>
<protein>
    <submittedName>
        <fullName evidence="2">Uncharacterized protein</fullName>
    </submittedName>
</protein>
<name>A0A380NG43_9FIRM</name>
<dbReference type="EMBL" id="UHIO01000001">
    <property type="protein sequence ID" value="SUP40205.1"/>
    <property type="molecule type" value="Genomic_DNA"/>
</dbReference>
<dbReference type="RefSeq" id="WP_115309507.1">
    <property type="nucleotide sequence ID" value="NZ_UHIO01000001.1"/>
</dbReference>
<feature type="transmembrane region" description="Helical" evidence="1">
    <location>
        <begin position="94"/>
        <end position="118"/>
    </location>
</feature>
<feature type="transmembrane region" description="Helical" evidence="1">
    <location>
        <begin position="205"/>
        <end position="226"/>
    </location>
</feature>
<feature type="transmembrane region" description="Helical" evidence="1">
    <location>
        <begin position="5"/>
        <end position="23"/>
    </location>
</feature>
<feature type="transmembrane region" description="Helical" evidence="1">
    <location>
        <begin position="29"/>
        <end position="47"/>
    </location>
</feature>
<evidence type="ECO:0000256" key="1">
    <source>
        <dbReference type="SAM" id="Phobius"/>
    </source>
</evidence>
<feature type="transmembrane region" description="Helical" evidence="1">
    <location>
        <begin position="67"/>
        <end position="88"/>
    </location>
</feature>
<keyword evidence="1" id="KW-0812">Transmembrane</keyword>
<gene>
    <name evidence="2" type="ORF">NCTC12020_00241</name>
</gene>
<sequence>MIKNLFRMFILCAVIIVPISMIVLATQGATLGMVAFLILALLVPSILRRHNRLEGLVTYPWRSGLYVYSWLWCLTFFFLGDSVIPFTVAADNTALVILTWVGLFVVALFAMMLVNVILTMFFSRPRFNRWLDDSLDMAVYSLPVPMLLLGDVLFLNVPDPALAAQISPQVFGFLQLWLYGFVIWTMAVIAIYLHPRFGEKQGLRLGRIMLTALAWLAINGHLMYGWKPDFAMELLYFLMPVFQGNLLVYITPGVLEFIVLALSVGLGLRLEDGIANWQAKRAANK</sequence>